<evidence type="ECO:0000256" key="2">
    <source>
        <dbReference type="ARBA" id="ARBA00011738"/>
    </source>
</evidence>
<dbReference type="FunFam" id="3.40.50.720:FF:000157">
    <property type="entry name" value="Quinoid dihydropteridine reductase"/>
    <property type="match status" value="1"/>
</dbReference>
<keyword evidence="3" id="KW-0521">NADP</keyword>
<dbReference type="AlphaFoldDB" id="A0A7E4VNI5"/>
<dbReference type="PANTHER" id="PTHR15104:SF0">
    <property type="entry name" value="DIHYDROPTERIDINE REDUCTASE"/>
    <property type="match status" value="1"/>
</dbReference>
<comment type="similarity">
    <text evidence="1">Belongs to the short-chain dehydrogenases/reductases (SDR) family.</text>
</comment>
<dbReference type="Proteomes" id="UP000492821">
    <property type="component" value="Unassembled WGS sequence"/>
</dbReference>
<evidence type="ECO:0000256" key="12">
    <source>
        <dbReference type="ARBA" id="ARBA00047536"/>
    </source>
</evidence>
<sequence>MSRGRVLVYGGKGALGSAVLEHFKTKGFWTLNVDLTKNDSADANVVVDPTACWINQESHILKEVETLLAGEKLAAILCVAGGWADGKASNADFIKNADLMWKQSVWSSAISARVASSFLAEGGLLQLTGAAAAVEGTPGMLGYGLAKAAVHQLVQSLADPKAAGLPERSSTLAILPVTLDTPMNRKWMAKADFSSWTPLTFVADLLHSWTTDAAKRPNSGSLVKLVTTGGETTLTPQ</sequence>
<reference evidence="13" key="1">
    <citation type="journal article" date="2013" name="Genetics">
        <title>The draft genome and transcriptome of Panagrellus redivivus are shaped by the harsh demands of a free-living lifestyle.</title>
        <authorList>
            <person name="Srinivasan J."/>
            <person name="Dillman A.R."/>
            <person name="Macchietto M.G."/>
            <person name="Heikkinen L."/>
            <person name="Lakso M."/>
            <person name="Fracchia K.M."/>
            <person name="Antoshechkin I."/>
            <person name="Mortazavi A."/>
            <person name="Wong G."/>
            <person name="Sternberg P.W."/>
        </authorList>
    </citation>
    <scope>NUCLEOTIDE SEQUENCE [LARGE SCALE GENOMIC DNA]</scope>
    <source>
        <strain evidence="13">MT8872</strain>
    </source>
</reference>
<keyword evidence="13" id="KW-1185">Reference proteome</keyword>
<evidence type="ECO:0000256" key="6">
    <source>
        <dbReference type="ARBA" id="ARBA00037099"/>
    </source>
</evidence>
<dbReference type="GO" id="GO:0006729">
    <property type="term" value="P:tetrahydrobiopterin biosynthetic process"/>
    <property type="evidence" value="ECO:0007669"/>
    <property type="project" value="UniProtKB-KW"/>
</dbReference>
<dbReference type="GO" id="GO:0005737">
    <property type="term" value="C:cytoplasm"/>
    <property type="evidence" value="ECO:0007669"/>
    <property type="project" value="TreeGrafter"/>
</dbReference>
<dbReference type="Gene3D" id="3.40.50.720">
    <property type="entry name" value="NAD(P)-binding Rossmann-like Domain"/>
    <property type="match status" value="1"/>
</dbReference>
<evidence type="ECO:0000256" key="3">
    <source>
        <dbReference type="ARBA" id="ARBA00022857"/>
    </source>
</evidence>
<dbReference type="SUPFAM" id="SSF51735">
    <property type="entry name" value="NAD(P)-binding Rossmann-fold domains"/>
    <property type="match status" value="1"/>
</dbReference>
<keyword evidence="5" id="KW-0783">Tetrahydrobiopterin biosynthesis</keyword>
<comment type="function">
    <text evidence="6">Catalyzes the conversion of quinonoid dihydrobiopterin into tetrahydrobiopterin.</text>
</comment>
<protein>
    <recommendedName>
        <fullName evidence="8">Dihydropteridine reductase</fullName>
        <ecNumber evidence="7">1.5.1.34</ecNumber>
    </recommendedName>
    <alternativeName>
        <fullName evidence="10">HDHPR</fullName>
    </alternativeName>
    <alternativeName>
        <fullName evidence="9">Quinoid dihydropteridine reductase</fullName>
    </alternativeName>
</protein>
<evidence type="ECO:0000256" key="8">
    <source>
        <dbReference type="ARBA" id="ARBA00039520"/>
    </source>
</evidence>
<evidence type="ECO:0000256" key="10">
    <source>
        <dbReference type="ARBA" id="ARBA00042518"/>
    </source>
</evidence>
<evidence type="ECO:0000313" key="14">
    <source>
        <dbReference type="WBParaSite" id="Pan_g23357.t1"/>
    </source>
</evidence>
<proteinExistence type="inferred from homology"/>
<keyword evidence="4" id="KW-0560">Oxidoreductase</keyword>
<evidence type="ECO:0000256" key="9">
    <source>
        <dbReference type="ARBA" id="ARBA00041348"/>
    </source>
</evidence>
<accession>A0A7E4VNI5</accession>
<dbReference type="CDD" id="cd05334">
    <property type="entry name" value="DHPR_SDR_c_like"/>
    <property type="match status" value="1"/>
</dbReference>
<evidence type="ECO:0000256" key="1">
    <source>
        <dbReference type="ARBA" id="ARBA00006484"/>
    </source>
</evidence>
<dbReference type="InterPro" id="IPR036291">
    <property type="entry name" value="NAD(P)-bd_dom_sf"/>
</dbReference>
<evidence type="ECO:0000256" key="7">
    <source>
        <dbReference type="ARBA" id="ARBA00039153"/>
    </source>
</evidence>
<dbReference type="GO" id="GO:0004155">
    <property type="term" value="F:6,7-dihydropteridine reductase activity"/>
    <property type="evidence" value="ECO:0007669"/>
    <property type="project" value="UniProtKB-EC"/>
</dbReference>
<dbReference type="EC" id="1.5.1.34" evidence="7"/>
<organism evidence="13 14">
    <name type="scientific">Panagrellus redivivus</name>
    <name type="common">Microworm</name>
    <dbReference type="NCBI Taxonomy" id="6233"/>
    <lineage>
        <taxon>Eukaryota</taxon>
        <taxon>Metazoa</taxon>
        <taxon>Ecdysozoa</taxon>
        <taxon>Nematoda</taxon>
        <taxon>Chromadorea</taxon>
        <taxon>Rhabditida</taxon>
        <taxon>Tylenchina</taxon>
        <taxon>Panagrolaimomorpha</taxon>
        <taxon>Panagrolaimoidea</taxon>
        <taxon>Panagrolaimidae</taxon>
        <taxon>Panagrellus</taxon>
    </lineage>
</organism>
<dbReference type="WBParaSite" id="Pan_g23357.t1">
    <property type="protein sequence ID" value="Pan_g23357.t1"/>
    <property type="gene ID" value="Pan_g23357"/>
</dbReference>
<dbReference type="GO" id="GO:0070404">
    <property type="term" value="F:NADH binding"/>
    <property type="evidence" value="ECO:0007669"/>
    <property type="project" value="TreeGrafter"/>
</dbReference>
<comment type="catalytic activity">
    <reaction evidence="11">
        <text>5,6,7,8-tetrahydropteridine + NADP(+) = 6,7-dihydropteridine + NADPH + H(+)</text>
        <dbReference type="Rhea" id="RHEA:17865"/>
        <dbReference type="ChEBI" id="CHEBI:15378"/>
        <dbReference type="ChEBI" id="CHEBI:28889"/>
        <dbReference type="ChEBI" id="CHEBI:30156"/>
        <dbReference type="ChEBI" id="CHEBI:57783"/>
        <dbReference type="ChEBI" id="CHEBI:58349"/>
        <dbReference type="EC" id="1.5.1.34"/>
    </reaction>
    <physiologicalReaction direction="right-to-left" evidence="11">
        <dbReference type="Rhea" id="RHEA:17867"/>
    </physiologicalReaction>
</comment>
<evidence type="ECO:0000256" key="4">
    <source>
        <dbReference type="ARBA" id="ARBA00023002"/>
    </source>
</evidence>
<name>A0A7E4VNI5_PANRE</name>
<evidence type="ECO:0000256" key="11">
    <source>
        <dbReference type="ARBA" id="ARBA00047429"/>
    </source>
</evidence>
<dbReference type="PANTHER" id="PTHR15104">
    <property type="entry name" value="DIHYDROPTERIDINE REDUCTASE"/>
    <property type="match status" value="1"/>
</dbReference>
<dbReference type="GO" id="GO:0070402">
    <property type="term" value="F:NADPH binding"/>
    <property type="evidence" value="ECO:0007669"/>
    <property type="project" value="TreeGrafter"/>
</dbReference>
<comment type="subunit">
    <text evidence="2">Homodimer.</text>
</comment>
<reference evidence="14" key="2">
    <citation type="submission" date="2020-10" db="UniProtKB">
        <authorList>
            <consortium name="WormBaseParasite"/>
        </authorList>
    </citation>
    <scope>IDENTIFICATION</scope>
</reference>
<evidence type="ECO:0000256" key="5">
    <source>
        <dbReference type="ARBA" id="ARBA00023007"/>
    </source>
</evidence>
<dbReference type="GO" id="GO:0006559">
    <property type="term" value="P:L-phenylalanine catabolic process"/>
    <property type="evidence" value="ECO:0007669"/>
    <property type="project" value="TreeGrafter"/>
</dbReference>
<evidence type="ECO:0000313" key="13">
    <source>
        <dbReference type="Proteomes" id="UP000492821"/>
    </source>
</evidence>
<comment type="catalytic activity">
    <reaction evidence="12">
        <text>5,6,7,8-tetrahydropteridine + NAD(+) = 6,7-dihydropteridine + NADH + H(+)</text>
        <dbReference type="Rhea" id="RHEA:17869"/>
        <dbReference type="ChEBI" id="CHEBI:15378"/>
        <dbReference type="ChEBI" id="CHEBI:28889"/>
        <dbReference type="ChEBI" id="CHEBI:30156"/>
        <dbReference type="ChEBI" id="CHEBI:57540"/>
        <dbReference type="ChEBI" id="CHEBI:57945"/>
        <dbReference type="EC" id="1.5.1.34"/>
    </reaction>
    <physiologicalReaction direction="right-to-left" evidence="12">
        <dbReference type="Rhea" id="RHEA:17871"/>
    </physiologicalReaction>
</comment>